<organism evidence="2 3">
    <name type="scientific">Marasmius crinis-equi</name>
    <dbReference type="NCBI Taxonomy" id="585013"/>
    <lineage>
        <taxon>Eukaryota</taxon>
        <taxon>Fungi</taxon>
        <taxon>Dikarya</taxon>
        <taxon>Basidiomycota</taxon>
        <taxon>Agaricomycotina</taxon>
        <taxon>Agaricomycetes</taxon>
        <taxon>Agaricomycetidae</taxon>
        <taxon>Agaricales</taxon>
        <taxon>Marasmiineae</taxon>
        <taxon>Marasmiaceae</taxon>
        <taxon>Marasmius</taxon>
    </lineage>
</organism>
<feature type="compositionally biased region" description="Low complexity" evidence="1">
    <location>
        <begin position="1"/>
        <end position="12"/>
    </location>
</feature>
<reference evidence="2 3" key="1">
    <citation type="submission" date="2024-02" db="EMBL/GenBank/DDBJ databases">
        <title>A draft genome for the cacao thread blight pathogen Marasmius crinis-equi.</title>
        <authorList>
            <person name="Cohen S.P."/>
            <person name="Baruah I.K."/>
            <person name="Amoako-Attah I."/>
            <person name="Bukari Y."/>
            <person name="Meinhardt L.W."/>
            <person name="Bailey B.A."/>
        </authorList>
    </citation>
    <scope>NUCLEOTIDE SEQUENCE [LARGE SCALE GENOMIC DNA]</scope>
    <source>
        <strain evidence="2 3">GH-76</strain>
    </source>
</reference>
<dbReference type="EMBL" id="JBAHYK010000645">
    <property type="protein sequence ID" value="KAL0572312.1"/>
    <property type="molecule type" value="Genomic_DNA"/>
</dbReference>
<evidence type="ECO:0000256" key="1">
    <source>
        <dbReference type="SAM" id="MobiDB-lite"/>
    </source>
</evidence>
<evidence type="ECO:0000313" key="3">
    <source>
        <dbReference type="Proteomes" id="UP001465976"/>
    </source>
</evidence>
<feature type="compositionally biased region" description="Pro residues" evidence="1">
    <location>
        <begin position="57"/>
        <end position="70"/>
    </location>
</feature>
<proteinExistence type="predicted"/>
<feature type="region of interest" description="Disordered" evidence="1">
    <location>
        <begin position="1"/>
        <end position="24"/>
    </location>
</feature>
<name>A0ABR3FAJ1_9AGAR</name>
<comment type="caution">
    <text evidence="2">The sequence shown here is derived from an EMBL/GenBank/DDBJ whole genome shotgun (WGS) entry which is preliminary data.</text>
</comment>
<sequence>MTQNENPNPSTPTRRRTTHTTFSVPLDIGESITSVERRDGRIITTIVKVELDNGLVSPPPALPPANPSPVPSTGAAANTNRQSPVRTGTSRFATVAARNSGDGYPSDDDTSDGAVSDAESLVVVDGNQPPAPNPTRTAPSGVPMVPVPTELRRPATDSPTTKYYVVFAGLRVGIWSGIWDRSVGPYVLRVPNSRNRGFESWDSALWHYAAAYQGVYPFRKGWYKKQQPGWNPHIEGTTAVANPNASAYTYGNGPKIGEVDVAGLDLDAELLPWYVEDVPPPDENGL</sequence>
<feature type="compositionally biased region" description="Polar residues" evidence="1">
    <location>
        <begin position="75"/>
        <end position="92"/>
    </location>
</feature>
<feature type="region of interest" description="Disordered" evidence="1">
    <location>
        <begin position="53"/>
        <end position="114"/>
    </location>
</feature>
<gene>
    <name evidence="2" type="ORF">V5O48_009658</name>
</gene>
<keyword evidence="3" id="KW-1185">Reference proteome</keyword>
<protein>
    <submittedName>
        <fullName evidence="2">Uncharacterized protein</fullName>
    </submittedName>
</protein>
<evidence type="ECO:0000313" key="2">
    <source>
        <dbReference type="EMBL" id="KAL0572312.1"/>
    </source>
</evidence>
<accession>A0ABR3FAJ1</accession>
<dbReference type="Proteomes" id="UP001465976">
    <property type="component" value="Unassembled WGS sequence"/>
</dbReference>